<comment type="caution">
    <text evidence="8">The sequence shown here is derived from an EMBL/GenBank/DDBJ whole genome shotgun (WGS) entry which is preliminary data.</text>
</comment>
<feature type="transmembrane region" description="Helical" evidence="7">
    <location>
        <begin position="90"/>
        <end position="109"/>
    </location>
</feature>
<keyword evidence="4 7" id="KW-0812">Transmembrane</keyword>
<dbReference type="InterPro" id="IPR032808">
    <property type="entry name" value="DoxX"/>
</dbReference>
<keyword evidence="5 7" id="KW-1133">Transmembrane helix</keyword>
<organism evidence="8 9">
    <name type="scientific">Proteobacteria bacterium 228</name>
    <dbReference type="NCBI Taxonomy" id="2083153"/>
    <lineage>
        <taxon>Bacteria</taxon>
        <taxon>Pseudomonadati</taxon>
        <taxon>Pseudomonadota</taxon>
    </lineage>
</organism>
<keyword evidence="3" id="KW-1003">Cell membrane</keyword>
<dbReference type="Pfam" id="PF07681">
    <property type="entry name" value="DoxX"/>
    <property type="match status" value="1"/>
</dbReference>
<evidence type="ECO:0000256" key="7">
    <source>
        <dbReference type="SAM" id="Phobius"/>
    </source>
</evidence>
<dbReference type="PANTHER" id="PTHR33452">
    <property type="entry name" value="OXIDOREDUCTASE CATD-RELATED"/>
    <property type="match status" value="1"/>
</dbReference>
<dbReference type="InterPro" id="IPR051907">
    <property type="entry name" value="DoxX-like_oxidoreductase"/>
</dbReference>
<evidence type="ECO:0000313" key="9">
    <source>
        <dbReference type="Proteomes" id="UP000238196"/>
    </source>
</evidence>
<gene>
    <name evidence="8" type="ORF">C4K68_24815</name>
</gene>
<evidence type="ECO:0000313" key="8">
    <source>
        <dbReference type="EMBL" id="PPC74547.1"/>
    </source>
</evidence>
<name>A0A2S5KIA0_9PROT</name>
<keyword evidence="6 7" id="KW-0472">Membrane</keyword>
<dbReference type="GO" id="GO:0005886">
    <property type="term" value="C:plasma membrane"/>
    <property type="evidence" value="ECO:0007669"/>
    <property type="project" value="UniProtKB-SubCell"/>
</dbReference>
<proteinExistence type="inferred from homology"/>
<dbReference type="EMBL" id="PRLP01000143">
    <property type="protein sequence ID" value="PPC74547.1"/>
    <property type="molecule type" value="Genomic_DNA"/>
</dbReference>
<comment type="similarity">
    <text evidence="2">Belongs to the DoxX family.</text>
</comment>
<evidence type="ECO:0000256" key="6">
    <source>
        <dbReference type="ARBA" id="ARBA00023136"/>
    </source>
</evidence>
<dbReference type="Proteomes" id="UP000238196">
    <property type="component" value="Unassembled WGS sequence"/>
</dbReference>
<dbReference type="OrthoDB" id="121744at2"/>
<feature type="transmembrane region" description="Helical" evidence="7">
    <location>
        <begin position="61"/>
        <end position="83"/>
    </location>
</feature>
<evidence type="ECO:0000256" key="5">
    <source>
        <dbReference type="ARBA" id="ARBA00022989"/>
    </source>
</evidence>
<feature type="transmembrane region" description="Helical" evidence="7">
    <location>
        <begin position="121"/>
        <end position="139"/>
    </location>
</feature>
<protein>
    <recommendedName>
        <fullName evidence="10">DoxX family protein</fullName>
    </recommendedName>
</protein>
<evidence type="ECO:0000256" key="3">
    <source>
        <dbReference type="ARBA" id="ARBA00022475"/>
    </source>
</evidence>
<evidence type="ECO:0000256" key="4">
    <source>
        <dbReference type="ARBA" id="ARBA00022692"/>
    </source>
</evidence>
<evidence type="ECO:0008006" key="10">
    <source>
        <dbReference type="Google" id="ProtNLM"/>
    </source>
</evidence>
<evidence type="ECO:0000256" key="1">
    <source>
        <dbReference type="ARBA" id="ARBA00004651"/>
    </source>
</evidence>
<sequence>MSDLLLSLSRWLERNSPPLRDVVWLILRLYVANVFFKSGLTKIDDWSTTLFLFTEEYHVPLLPPALAAVMGTAGELGLSAILVLGLAGRFSACGLFILNIVAVISYPAVREDAALLASHTHWGLMLAVLAASGPGRLALDAALLRILARRHQNNFP</sequence>
<reference evidence="8 9" key="1">
    <citation type="submission" date="2018-02" db="EMBL/GenBank/DDBJ databases">
        <title>novel marine gammaproteobacteria from coastal saline agro ecosystem.</title>
        <authorList>
            <person name="Krishnan R."/>
            <person name="Ramesh Kumar N."/>
        </authorList>
    </citation>
    <scope>NUCLEOTIDE SEQUENCE [LARGE SCALE GENOMIC DNA]</scope>
    <source>
        <strain evidence="8 9">228</strain>
    </source>
</reference>
<dbReference type="PANTHER" id="PTHR33452:SF1">
    <property type="entry name" value="INNER MEMBRANE PROTEIN YPHA-RELATED"/>
    <property type="match status" value="1"/>
</dbReference>
<accession>A0A2S5KIA0</accession>
<evidence type="ECO:0000256" key="2">
    <source>
        <dbReference type="ARBA" id="ARBA00006679"/>
    </source>
</evidence>
<dbReference type="AlphaFoldDB" id="A0A2S5KIA0"/>
<comment type="subcellular location">
    <subcellularLocation>
        <location evidence="1">Cell membrane</location>
        <topology evidence="1">Multi-pass membrane protein</topology>
    </subcellularLocation>
</comment>